<evidence type="ECO:0000256" key="3">
    <source>
        <dbReference type="ARBA" id="ARBA00023163"/>
    </source>
</evidence>
<feature type="compositionally biased region" description="Basic and acidic residues" evidence="5">
    <location>
        <begin position="570"/>
        <end position="582"/>
    </location>
</feature>
<evidence type="ECO:0000256" key="2">
    <source>
        <dbReference type="ARBA" id="ARBA00023015"/>
    </source>
</evidence>
<evidence type="ECO:0000313" key="7">
    <source>
        <dbReference type="EMBL" id="MBA0708765.1"/>
    </source>
</evidence>
<gene>
    <name evidence="7" type="ORF">Golax_023859</name>
</gene>
<evidence type="ECO:0000256" key="5">
    <source>
        <dbReference type="SAM" id="MobiDB-lite"/>
    </source>
</evidence>
<name>A0A7J8ZAH0_9ROSI</name>
<evidence type="ECO:0000259" key="6">
    <source>
        <dbReference type="PROSITE" id="PS50888"/>
    </source>
</evidence>
<keyword evidence="4" id="KW-0539">Nucleus</keyword>
<dbReference type="PROSITE" id="PS50888">
    <property type="entry name" value="BHLH"/>
    <property type="match status" value="1"/>
</dbReference>
<keyword evidence="8" id="KW-1185">Reference proteome</keyword>
<protein>
    <recommendedName>
        <fullName evidence="6">BHLH domain-containing protein</fullName>
    </recommendedName>
</protein>
<reference evidence="7 8" key="1">
    <citation type="journal article" date="2019" name="Genome Biol. Evol.">
        <title>Insights into the evolution of the New World diploid cottons (Gossypium, subgenus Houzingenia) based on genome sequencing.</title>
        <authorList>
            <person name="Grover C.E."/>
            <person name="Arick M.A. 2nd"/>
            <person name="Thrash A."/>
            <person name="Conover J.L."/>
            <person name="Sanders W.S."/>
            <person name="Peterson D.G."/>
            <person name="Frelichowski J.E."/>
            <person name="Scheffler J.A."/>
            <person name="Scheffler B.E."/>
            <person name="Wendel J.F."/>
        </authorList>
    </citation>
    <scope>NUCLEOTIDE SEQUENCE [LARGE SCALE GENOMIC DNA]</scope>
    <source>
        <strain evidence="7">4</strain>
        <tissue evidence="7">Leaf</tissue>
    </source>
</reference>
<keyword evidence="2" id="KW-0805">Transcription regulation</keyword>
<dbReference type="EMBL" id="JABEZV010000004">
    <property type="protein sequence ID" value="MBA0708765.1"/>
    <property type="molecule type" value="Genomic_DNA"/>
</dbReference>
<evidence type="ECO:0000313" key="8">
    <source>
        <dbReference type="Proteomes" id="UP000593574"/>
    </source>
</evidence>
<dbReference type="PANTHER" id="PTHR46196:SF1">
    <property type="entry name" value="TRANSCRIPTION FACTOR EMB1444-RELATED"/>
    <property type="match status" value="1"/>
</dbReference>
<dbReference type="GO" id="GO:0003700">
    <property type="term" value="F:DNA-binding transcription factor activity"/>
    <property type="evidence" value="ECO:0007669"/>
    <property type="project" value="InterPro"/>
</dbReference>
<accession>A0A7J8ZAH0</accession>
<dbReference type="Pfam" id="PF14215">
    <property type="entry name" value="bHLH-MYC_N"/>
    <property type="match status" value="1"/>
</dbReference>
<comment type="subcellular location">
    <subcellularLocation>
        <location evidence="1">Nucleus</location>
    </subcellularLocation>
</comment>
<comment type="caution">
    <text evidence="7">The sequence shown here is derived from an EMBL/GenBank/DDBJ whole genome shotgun (WGS) entry which is preliminary data.</text>
</comment>
<dbReference type="CDD" id="cd18915">
    <property type="entry name" value="bHLH_AtLHW_like"/>
    <property type="match status" value="1"/>
</dbReference>
<evidence type="ECO:0000256" key="1">
    <source>
        <dbReference type="ARBA" id="ARBA00004123"/>
    </source>
</evidence>
<dbReference type="Proteomes" id="UP000593574">
    <property type="component" value="Unassembled WGS sequence"/>
</dbReference>
<feature type="region of interest" description="Disordered" evidence="5">
    <location>
        <begin position="549"/>
        <end position="582"/>
    </location>
</feature>
<feature type="domain" description="BHLH" evidence="6">
    <location>
        <begin position="568"/>
        <end position="617"/>
    </location>
</feature>
<dbReference type="AlphaFoldDB" id="A0A7J8ZAH0"/>
<dbReference type="GO" id="GO:0005634">
    <property type="term" value="C:nucleus"/>
    <property type="evidence" value="ECO:0007669"/>
    <property type="project" value="UniProtKB-SubCell"/>
</dbReference>
<dbReference type="InterPro" id="IPR025610">
    <property type="entry name" value="MYC/MYB_N"/>
</dbReference>
<dbReference type="InterPro" id="IPR011598">
    <property type="entry name" value="bHLH_dom"/>
</dbReference>
<dbReference type="PANTHER" id="PTHR46196">
    <property type="entry name" value="TRANSCRIPTION FACTOR BHLH155-LIKE ISOFORM X1-RELATED"/>
    <property type="match status" value="1"/>
</dbReference>
<proteinExistence type="predicted"/>
<dbReference type="GO" id="GO:0046983">
    <property type="term" value="F:protein dimerization activity"/>
    <property type="evidence" value="ECO:0007669"/>
    <property type="project" value="InterPro"/>
</dbReference>
<organism evidence="7 8">
    <name type="scientific">Gossypium laxum</name>
    <dbReference type="NCBI Taxonomy" id="34288"/>
    <lineage>
        <taxon>Eukaryota</taxon>
        <taxon>Viridiplantae</taxon>
        <taxon>Streptophyta</taxon>
        <taxon>Embryophyta</taxon>
        <taxon>Tracheophyta</taxon>
        <taxon>Spermatophyta</taxon>
        <taxon>Magnoliopsida</taxon>
        <taxon>eudicotyledons</taxon>
        <taxon>Gunneridae</taxon>
        <taxon>Pentapetalae</taxon>
        <taxon>rosids</taxon>
        <taxon>malvids</taxon>
        <taxon>Malvales</taxon>
        <taxon>Malvaceae</taxon>
        <taxon>Malvoideae</taxon>
        <taxon>Gossypium</taxon>
    </lineage>
</organism>
<keyword evidence="3" id="KW-0804">Transcription</keyword>
<dbReference type="InterPro" id="IPR043561">
    <property type="entry name" value="LHW-like"/>
</dbReference>
<dbReference type="Pfam" id="PF23176">
    <property type="entry name" value="bHLH_LHW"/>
    <property type="match status" value="1"/>
</dbReference>
<sequence>MGTDSLLLATVRPSIKPRAGLRRKQAGREMASSTSGCRLQQLLRSLCLNTEWKYAVFWKLKHRARMVLTWEDAYYDNLDQLDPLANHCFHDTIESLHSGRYSHDTLGLSVAKMSYHVYSLGEGIVGQVAASGKHQWIFADKHVNSYCLLFETVVVIPVGPHGVVQLGSLNKVYEDVKLVSHIRSVFFALQDSSVGHISSSIECSMKNSLFKQGFPAKLLDSEVIPLDNAVQKDGPDGLLPGFSHPQKYSDSSFVLPLFSNIPKGATEVENKHEGLQLSSIASDSNLEHQNQLGTHLINNGACKGETNGWKKMSLEPENVYANSPAVDDINLFNVAFQAEQYGAGHACHSSNFLSSALNDMVKPSGLSSYPKEVLDIPKSSDIKFQNNSKKLGNQNDLIDMDSINTSLKFSAGCELFEALGPTFLRNGFYADSQVDNAEAGANIEMQEGMSCSQLTFESGSENLLEAVVANVCHSGSDMRSERSFCRSAQSSLITRNTSEPSSLTKCTVNSAGYSINKSSLVEDSKQHCLNSSELCGSMSSKAYSSACPSNSKQFEKSSEPAKNNKKRARHGENPRPRPRDRQLIQDRIKELRELVPNGAKCSIDSLLERTIKHMVFLQGISKHADKLGKCAESKMHQKGAGMLGSSKYDQGSSWAVEVGSPLKVCSIIVENINKNGQMLVELLCEECSHFLEIAEAIRSLGLTILKGITEAHGAEQSYASNGYLMVSCAYFAIQGYKLATMACEVLEAVTLAPIVKCQELRVKIGLNVVCNACILEEKIGVLVDHQGNQMLLEIEAYLHCRNTKQVCL</sequence>
<evidence type="ECO:0000256" key="4">
    <source>
        <dbReference type="ARBA" id="ARBA00023242"/>
    </source>
</evidence>